<proteinExistence type="predicted"/>
<dbReference type="Proteomes" id="UP000050741">
    <property type="component" value="Unassembled WGS sequence"/>
</dbReference>
<evidence type="ECO:0000313" key="1">
    <source>
        <dbReference type="Proteomes" id="UP000050741"/>
    </source>
</evidence>
<reference evidence="1" key="1">
    <citation type="submission" date="2014-05" db="EMBL/GenBank/DDBJ databases">
        <title>The genome and life-stage specific transcriptomes of Globodera pallida elucidate key aspects of plant parasitism by a cyst nematode.</title>
        <authorList>
            <person name="Cotton J.A."/>
            <person name="Lilley C.J."/>
            <person name="Jones L.M."/>
            <person name="Kikuchi T."/>
            <person name="Reid A.J."/>
            <person name="Thorpe P."/>
            <person name="Tsai I.J."/>
            <person name="Beasley H."/>
            <person name="Blok V."/>
            <person name="Cock P.J.A."/>
            <person name="Van den Akker S.E."/>
            <person name="Holroyd N."/>
            <person name="Hunt M."/>
            <person name="Mantelin S."/>
            <person name="Naghra H."/>
            <person name="Pain A."/>
            <person name="Palomares-Rius J.E."/>
            <person name="Zarowiecki M."/>
            <person name="Berriman M."/>
            <person name="Jones J.T."/>
            <person name="Urwin P.E."/>
        </authorList>
    </citation>
    <scope>NUCLEOTIDE SEQUENCE [LARGE SCALE GENOMIC DNA]</scope>
    <source>
        <strain evidence="1">Lindley</strain>
    </source>
</reference>
<protein>
    <submittedName>
        <fullName evidence="2">Uncharacterized protein</fullName>
    </submittedName>
</protein>
<sequence>MRENGRRKSYKFVPICATAAHSTAERLAVHAGRGGGLSGSVCCLNRSSAHHPGGKSSSATTRKLAGKWSTLANCAIPV</sequence>
<accession>A0A183C5S4</accession>
<dbReference type="WBParaSite" id="GPLIN_000821900">
    <property type="protein sequence ID" value="GPLIN_000821900"/>
    <property type="gene ID" value="GPLIN_000821900"/>
</dbReference>
<organism evidence="1 2">
    <name type="scientific">Globodera pallida</name>
    <name type="common">Potato cyst nematode worm</name>
    <name type="synonym">Heterodera pallida</name>
    <dbReference type="NCBI Taxonomy" id="36090"/>
    <lineage>
        <taxon>Eukaryota</taxon>
        <taxon>Metazoa</taxon>
        <taxon>Ecdysozoa</taxon>
        <taxon>Nematoda</taxon>
        <taxon>Chromadorea</taxon>
        <taxon>Rhabditida</taxon>
        <taxon>Tylenchina</taxon>
        <taxon>Tylenchomorpha</taxon>
        <taxon>Tylenchoidea</taxon>
        <taxon>Heteroderidae</taxon>
        <taxon>Heteroderinae</taxon>
        <taxon>Globodera</taxon>
    </lineage>
</organism>
<keyword evidence="1" id="KW-1185">Reference proteome</keyword>
<evidence type="ECO:0000313" key="2">
    <source>
        <dbReference type="WBParaSite" id="GPLIN_000821900"/>
    </source>
</evidence>
<name>A0A183C5S4_GLOPA</name>
<reference evidence="2" key="2">
    <citation type="submission" date="2016-06" db="UniProtKB">
        <authorList>
            <consortium name="WormBaseParasite"/>
        </authorList>
    </citation>
    <scope>IDENTIFICATION</scope>
</reference>
<dbReference type="AlphaFoldDB" id="A0A183C5S4"/>